<proteinExistence type="predicted"/>
<reference evidence="1" key="2">
    <citation type="journal article" date="2015" name="Data Brief">
        <title>Shoot transcriptome of the giant reed, Arundo donax.</title>
        <authorList>
            <person name="Barrero R.A."/>
            <person name="Guerrero F.D."/>
            <person name="Moolhuijzen P."/>
            <person name="Goolsby J.A."/>
            <person name="Tidwell J."/>
            <person name="Bellgard S.E."/>
            <person name="Bellgard M.I."/>
        </authorList>
    </citation>
    <scope>NUCLEOTIDE SEQUENCE</scope>
    <source>
        <tissue evidence="1">Shoot tissue taken approximately 20 cm above the soil surface</tissue>
    </source>
</reference>
<name>A0A0A9AHW5_ARUDO</name>
<evidence type="ECO:0000313" key="1">
    <source>
        <dbReference type="EMBL" id="JAD46667.1"/>
    </source>
</evidence>
<sequence>MSGENMGPLELFASARILFNPHMSSNMTLWILGI</sequence>
<dbReference type="AlphaFoldDB" id="A0A0A9AHW5"/>
<organism evidence="1">
    <name type="scientific">Arundo donax</name>
    <name type="common">Giant reed</name>
    <name type="synonym">Donax arundinaceus</name>
    <dbReference type="NCBI Taxonomy" id="35708"/>
    <lineage>
        <taxon>Eukaryota</taxon>
        <taxon>Viridiplantae</taxon>
        <taxon>Streptophyta</taxon>
        <taxon>Embryophyta</taxon>
        <taxon>Tracheophyta</taxon>
        <taxon>Spermatophyta</taxon>
        <taxon>Magnoliopsida</taxon>
        <taxon>Liliopsida</taxon>
        <taxon>Poales</taxon>
        <taxon>Poaceae</taxon>
        <taxon>PACMAD clade</taxon>
        <taxon>Arundinoideae</taxon>
        <taxon>Arundineae</taxon>
        <taxon>Arundo</taxon>
    </lineage>
</organism>
<accession>A0A0A9AHW5</accession>
<dbReference type="EMBL" id="GBRH01251228">
    <property type="protein sequence ID" value="JAD46667.1"/>
    <property type="molecule type" value="Transcribed_RNA"/>
</dbReference>
<protein>
    <submittedName>
        <fullName evidence="1">Uncharacterized protein</fullName>
    </submittedName>
</protein>
<reference evidence="1" key="1">
    <citation type="submission" date="2014-09" db="EMBL/GenBank/DDBJ databases">
        <authorList>
            <person name="Magalhaes I.L.F."/>
            <person name="Oliveira U."/>
            <person name="Santos F.R."/>
            <person name="Vidigal T.H.D.A."/>
            <person name="Brescovit A.D."/>
            <person name="Santos A.J."/>
        </authorList>
    </citation>
    <scope>NUCLEOTIDE SEQUENCE</scope>
    <source>
        <tissue evidence="1">Shoot tissue taken approximately 20 cm above the soil surface</tissue>
    </source>
</reference>